<keyword evidence="3" id="KW-0547">Nucleotide-binding</keyword>
<dbReference type="GO" id="GO:0044281">
    <property type="term" value="P:small molecule metabolic process"/>
    <property type="evidence" value="ECO:0007669"/>
    <property type="project" value="UniProtKB-ARBA"/>
</dbReference>
<evidence type="ECO:0000256" key="5">
    <source>
        <dbReference type="ARBA" id="ARBA00022840"/>
    </source>
</evidence>
<evidence type="ECO:0000256" key="3">
    <source>
        <dbReference type="ARBA" id="ARBA00022741"/>
    </source>
</evidence>
<dbReference type="InterPro" id="IPR002173">
    <property type="entry name" value="Carboh/pur_kinase_PfkB_CS"/>
</dbReference>
<dbReference type="Proteomes" id="UP000587760">
    <property type="component" value="Unassembled WGS sequence"/>
</dbReference>
<gene>
    <name evidence="8" type="ORF">HNR50_003235</name>
</gene>
<evidence type="ECO:0000259" key="7">
    <source>
        <dbReference type="Pfam" id="PF00294"/>
    </source>
</evidence>
<dbReference type="AlphaFoldDB" id="A0A841RC45"/>
<dbReference type="GO" id="GO:0005524">
    <property type="term" value="F:ATP binding"/>
    <property type="evidence" value="ECO:0007669"/>
    <property type="project" value="UniProtKB-KW"/>
</dbReference>
<protein>
    <submittedName>
        <fullName evidence="8">1-phosphofructokinase</fullName>
        <ecNumber evidence="8">2.7.1.56</ecNumber>
    </submittedName>
</protein>
<dbReference type="PANTHER" id="PTHR46566">
    <property type="entry name" value="1-PHOSPHOFRUCTOKINASE-RELATED"/>
    <property type="match status" value="1"/>
</dbReference>
<organism evidence="8 9">
    <name type="scientific">Spirochaeta isovalerica</name>
    <dbReference type="NCBI Taxonomy" id="150"/>
    <lineage>
        <taxon>Bacteria</taxon>
        <taxon>Pseudomonadati</taxon>
        <taxon>Spirochaetota</taxon>
        <taxon>Spirochaetia</taxon>
        <taxon>Spirochaetales</taxon>
        <taxon>Spirochaetaceae</taxon>
        <taxon>Spirochaeta</taxon>
    </lineage>
</organism>
<dbReference type="GO" id="GO:0005829">
    <property type="term" value="C:cytosol"/>
    <property type="evidence" value="ECO:0007669"/>
    <property type="project" value="TreeGrafter"/>
</dbReference>
<proteinExistence type="inferred from homology"/>
<keyword evidence="2 6" id="KW-0808">Transferase</keyword>
<dbReference type="GO" id="GO:0008662">
    <property type="term" value="F:1-phosphofructokinase activity"/>
    <property type="evidence" value="ECO:0007669"/>
    <property type="project" value="UniProtKB-EC"/>
</dbReference>
<feature type="domain" description="Carbohydrate kinase PfkB" evidence="7">
    <location>
        <begin position="10"/>
        <end position="297"/>
    </location>
</feature>
<dbReference type="FunFam" id="3.40.1190.20:FF:000001">
    <property type="entry name" value="Phosphofructokinase"/>
    <property type="match status" value="1"/>
</dbReference>
<dbReference type="PROSITE" id="PS00584">
    <property type="entry name" value="PFKB_KINASES_2"/>
    <property type="match status" value="1"/>
</dbReference>
<keyword evidence="9" id="KW-1185">Reference proteome</keyword>
<keyword evidence="4 8" id="KW-0418">Kinase</keyword>
<accession>A0A841RC45</accession>
<comment type="caution">
    <text evidence="8">The sequence shown here is derived from an EMBL/GenBank/DDBJ whole genome shotgun (WGS) entry which is preliminary data.</text>
</comment>
<reference evidence="8 9" key="1">
    <citation type="submission" date="2020-08" db="EMBL/GenBank/DDBJ databases">
        <title>Genomic Encyclopedia of Type Strains, Phase IV (KMG-IV): sequencing the most valuable type-strain genomes for metagenomic binning, comparative biology and taxonomic classification.</title>
        <authorList>
            <person name="Goeker M."/>
        </authorList>
    </citation>
    <scope>NUCLEOTIDE SEQUENCE [LARGE SCALE GENOMIC DNA]</scope>
    <source>
        <strain evidence="8 9">DSM 2461</strain>
    </source>
</reference>
<dbReference type="NCBIfam" id="TIGR03168">
    <property type="entry name" value="1-PFK"/>
    <property type="match status" value="1"/>
</dbReference>
<evidence type="ECO:0000256" key="6">
    <source>
        <dbReference type="PIRNR" id="PIRNR000535"/>
    </source>
</evidence>
<evidence type="ECO:0000256" key="4">
    <source>
        <dbReference type="ARBA" id="ARBA00022777"/>
    </source>
</evidence>
<dbReference type="RefSeq" id="WP_184747797.1">
    <property type="nucleotide sequence ID" value="NZ_JACHGJ010000007.1"/>
</dbReference>
<dbReference type="EMBL" id="JACHGJ010000007">
    <property type="protein sequence ID" value="MBB6481555.1"/>
    <property type="molecule type" value="Genomic_DNA"/>
</dbReference>
<evidence type="ECO:0000313" key="8">
    <source>
        <dbReference type="EMBL" id="MBB6481555.1"/>
    </source>
</evidence>
<dbReference type="InterPro" id="IPR011611">
    <property type="entry name" value="PfkB_dom"/>
</dbReference>
<sequence length="319" mass="33931">MSKKILTVTLNPAIDYTVIVPGFAVDSVNRAESGRRDPGGKGINVATALSRGGFDVAVTGFLGKENALIFRDHFTKNSLEDHFVYVEGSTREGIKIADPEGEITTDINFPGFMIEKKQIDELLDKFGKLASGFHSVILSGSLPPGVPDSFYGDLAKIAREAGCFVALDTSRMALKAAVETGAINLIKPNIDELAEIYEEIRQATDRPRAVDALSLKLLEKVDMIALSLGEEGSRLYGRGYTIDASAPAIKVKSTVGAGDTFLAGFAGALASGLEKGDALKQAASWAASKLTMYGSGLSEVQPPASFLDKIKIKIEQRGA</sequence>
<dbReference type="PIRSF" id="PIRSF000535">
    <property type="entry name" value="1PFK/6PFK/LacC"/>
    <property type="match status" value="1"/>
</dbReference>
<dbReference type="Gene3D" id="3.40.1190.20">
    <property type="match status" value="1"/>
</dbReference>
<name>A0A841RC45_9SPIO</name>
<dbReference type="EC" id="2.7.1.56" evidence="8"/>
<dbReference type="InterPro" id="IPR017583">
    <property type="entry name" value="Tagatose/fructose_Pkinase"/>
</dbReference>
<evidence type="ECO:0000256" key="1">
    <source>
        <dbReference type="ARBA" id="ARBA00010688"/>
    </source>
</evidence>
<evidence type="ECO:0000256" key="2">
    <source>
        <dbReference type="ARBA" id="ARBA00022679"/>
    </source>
</evidence>
<dbReference type="CDD" id="cd01164">
    <property type="entry name" value="FruK_PfkB_like"/>
    <property type="match status" value="1"/>
</dbReference>
<keyword evidence="5" id="KW-0067">ATP-binding</keyword>
<dbReference type="Pfam" id="PF00294">
    <property type="entry name" value="PfkB"/>
    <property type="match status" value="1"/>
</dbReference>
<dbReference type="SUPFAM" id="SSF53613">
    <property type="entry name" value="Ribokinase-like"/>
    <property type="match status" value="1"/>
</dbReference>
<dbReference type="InterPro" id="IPR029056">
    <property type="entry name" value="Ribokinase-like"/>
</dbReference>
<comment type="similarity">
    <text evidence="1">Belongs to the carbohydrate kinase PfkB family.</text>
</comment>
<dbReference type="PANTHER" id="PTHR46566:SF5">
    <property type="entry name" value="1-PHOSPHOFRUCTOKINASE"/>
    <property type="match status" value="1"/>
</dbReference>
<evidence type="ECO:0000313" key="9">
    <source>
        <dbReference type="Proteomes" id="UP000587760"/>
    </source>
</evidence>
<dbReference type="GO" id="GO:0016052">
    <property type="term" value="P:carbohydrate catabolic process"/>
    <property type="evidence" value="ECO:0007669"/>
    <property type="project" value="UniProtKB-ARBA"/>
</dbReference>